<comment type="function">
    <text evidence="6">One of the primary rRNA binding proteins, it binds specifically to the 5'-end of 16S ribosomal RNA.</text>
</comment>
<dbReference type="AlphaFoldDB" id="A0A0H4T8E3"/>
<dbReference type="NCBIfam" id="NF004123">
    <property type="entry name" value="PRK05610.1"/>
    <property type="match status" value="1"/>
</dbReference>
<dbReference type="InterPro" id="IPR000266">
    <property type="entry name" value="Ribosomal_uS17"/>
</dbReference>
<dbReference type="NCBIfam" id="TIGR03635">
    <property type="entry name" value="uS17_bact"/>
    <property type="match status" value="1"/>
</dbReference>
<reference evidence="8" key="1">
    <citation type="journal article" date="2015" name="ISME J.">
        <title>Aquifer environment selects for microbial species cohorts in sediment and groundwater.</title>
        <authorList>
            <person name="Hug L.A."/>
            <person name="Thomas B.C."/>
            <person name="Brown C.T."/>
            <person name="Frischkorn K.R."/>
            <person name="Williams K.H."/>
            <person name="Tringe S.G."/>
            <person name="Banfield J.F."/>
        </authorList>
    </citation>
    <scope>NUCLEOTIDE SEQUENCE</scope>
</reference>
<dbReference type="GO" id="GO:0022627">
    <property type="term" value="C:cytosolic small ribosomal subunit"/>
    <property type="evidence" value="ECO:0007669"/>
    <property type="project" value="UniProtKB-UniRule"/>
</dbReference>
<evidence type="ECO:0000256" key="6">
    <source>
        <dbReference type="HAMAP-Rule" id="MF_01345"/>
    </source>
</evidence>
<evidence type="ECO:0000313" key="8">
    <source>
        <dbReference type="EMBL" id="AKQ04153.1"/>
    </source>
</evidence>
<keyword evidence="3 6" id="KW-0694">RNA-binding</keyword>
<comment type="subunit">
    <text evidence="6">Part of the 30S ribosomal subunit.</text>
</comment>
<name>A0A0H4T8E3_9BACT</name>
<evidence type="ECO:0000256" key="4">
    <source>
        <dbReference type="ARBA" id="ARBA00022980"/>
    </source>
</evidence>
<dbReference type="GO" id="GO:0019843">
    <property type="term" value="F:rRNA binding"/>
    <property type="evidence" value="ECO:0007669"/>
    <property type="project" value="UniProtKB-UniRule"/>
</dbReference>
<dbReference type="PANTHER" id="PTHR10744:SF1">
    <property type="entry name" value="SMALL RIBOSOMAL SUBUNIT PROTEIN US17M"/>
    <property type="match status" value="1"/>
</dbReference>
<evidence type="ECO:0000256" key="2">
    <source>
        <dbReference type="ARBA" id="ARBA00022730"/>
    </source>
</evidence>
<evidence type="ECO:0000256" key="5">
    <source>
        <dbReference type="ARBA" id="ARBA00023274"/>
    </source>
</evidence>
<dbReference type="GO" id="GO:0003735">
    <property type="term" value="F:structural constituent of ribosome"/>
    <property type="evidence" value="ECO:0007669"/>
    <property type="project" value="UniProtKB-UniRule"/>
</dbReference>
<sequence>MQVSGKKKVRIGKIVNNKMQKTVVVNVERRTPHPLYQRVVKQTKKYLAHDEREECGVGDKVKIIETRPLSKRKRWRVLEIIEKAQ</sequence>
<dbReference type="PRINTS" id="PR00973">
    <property type="entry name" value="RIBOSOMALS17"/>
</dbReference>
<protein>
    <recommendedName>
        <fullName evidence="6">Small ribosomal subunit protein uS17</fullName>
    </recommendedName>
</protein>
<gene>
    <name evidence="6" type="primary">rpsQ</name>
</gene>
<dbReference type="InterPro" id="IPR012340">
    <property type="entry name" value="NA-bd_OB-fold"/>
</dbReference>
<keyword evidence="5 6" id="KW-0687">Ribonucleoprotein</keyword>
<dbReference type="PANTHER" id="PTHR10744">
    <property type="entry name" value="40S RIBOSOMAL PROTEIN S11 FAMILY MEMBER"/>
    <property type="match status" value="1"/>
</dbReference>
<evidence type="ECO:0000256" key="1">
    <source>
        <dbReference type="ARBA" id="ARBA00010254"/>
    </source>
</evidence>
<dbReference type="Pfam" id="PF00366">
    <property type="entry name" value="Ribosomal_S17"/>
    <property type="match status" value="1"/>
</dbReference>
<evidence type="ECO:0000256" key="7">
    <source>
        <dbReference type="RuleBase" id="RU003872"/>
    </source>
</evidence>
<dbReference type="InterPro" id="IPR019984">
    <property type="entry name" value="Ribosomal_uS17_bact/chlr"/>
</dbReference>
<accession>A0A0H4T8E3</accession>
<dbReference type="PROSITE" id="PS00056">
    <property type="entry name" value="RIBOSOMAL_S17"/>
    <property type="match status" value="1"/>
</dbReference>
<dbReference type="EMBL" id="KT007030">
    <property type="protein sequence ID" value="AKQ04153.1"/>
    <property type="molecule type" value="Genomic_DNA"/>
</dbReference>
<proteinExistence type="inferred from homology"/>
<dbReference type="SUPFAM" id="SSF50249">
    <property type="entry name" value="Nucleic acid-binding proteins"/>
    <property type="match status" value="1"/>
</dbReference>
<dbReference type="HAMAP" id="MF_01345_B">
    <property type="entry name" value="Ribosomal_uS17_B"/>
    <property type="match status" value="1"/>
</dbReference>
<comment type="similarity">
    <text evidence="1 6 7">Belongs to the universal ribosomal protein uS17 family.</text>
</comment>
<organism evidence="8">
    <name type="scientific">uncultured bacterium Rifle_16ft_4_minimus_4226</name>
    <dbReference type="NCBI Taxonomy" id="1665160"/>
    <lineage>
        <taxon>Bacteria</taxon>
        <taxon>environmental samples</taxon>
    </lineage>
</organism>
<dbReference type="Gene3D" id="2.40.50.140">
    <property type="entry name" value="Nucleic acid-binding proteins"/>
    <property type="match status" value="1"/>
</dbReference>
<keyword evidence="2 6" id="KW-0699">rRNA-binding</keyword>
<evidence type="ECO:0000256" key="3">
    <source>
        <dbReference type="ARBA" id="ARBA00022884"/>
    </source>
</evidence>
<dbReference type="GO" id="GO:0006412">
    <property type="term" value="P:translation"/>
    <property type="evidence" value="ECO:0007669"/>
    <property type="project" value="UniProtKB-UniRule"/>
</dbReference>
<keyword evidence="4 6" id="KW-0689">Ribosomal protein</keyword>
<dbReference type="CDD" id="cd00364">
    <property type="entry name" value="Ribosomal_uS17"/>
    <property type="match status" value="1"/>
</dbReference>
<dbReference type="InterPro" id="IPR019979">
    <property type="entry name" value="Ribosomal_uS17_CS"/>
</dbReference>